<dbReference type="GO" id="GO:0016020">
    <property type="term" value="C:membrane"/>
    <property type="evidence" value="ECO:0007669"/>
    <property type="project" value="UniProtKB-SubCell"/>
</dbReference>
<evidence type="ECO:0000313" key="9">
    <source>
        <dbReference type="EMBL" id="KAK3900003.1"/>
    </source>
</evidence>
<gene>
    <name evidence="9" type="ORF">C8A05DRAFT_46059</name>
</gene>
<dbReference type="InterPro" id="IPR052337">
    <property type="entry name" value="SAT4-like"/>
</dbReference>
<keyword evidence="3 7" id="KW-1133">Transmembrane helix</keyword>
<sequence>MSSSSESTKLFSTTSESIPENAFYTIIWLGVFLSTTALAFRIYIRISCMRRLHSSDHMMALALALQLAFAGVGQAFLSDIYLMTRVQNGVVTPGADFLDRMTMGLRADGVMLVLSNVGIWVIKMNFLLFFYRLGRHITVYLVFWWVSVVVVIGCGAAAIGMLPFGCMFGDIMSIITKCSSDESVGGIYTRYKVSVVVDCVSDALIICFPISILLKTRISLRQKIILSSIFCLVGFTIGVTVVRGSIFGGVYKELPEVDHKVIDTVWALFWYYVEFMVSFIVACLVSFRSLWAHNDAKARARARDEMSKAERIRERTPDDPSGPGSAGFRAKMRRLHDTLLDTFNDDETLWERDVLPNGPPSAKLSVDFSTYPLLAWDNASACNTHVERTRADSTSVRSLQPAMLADHRV</sequence>
<dbReference type="PANTHER" id="PTHR33048">
    <property type="entry name" value="PTH11-LIKE INTEGRAL MEMBRANE PROTEIN (AFU_ORTHOLOGUE AFUA_5G11245)"/>
    <property type="match status" value="1"/>
</dbReference>
<evidence type="ECO:0000256" key="3">
    <source>
        <dbReference type="ARBA" id="ARBA00022989"/>
    </source>
</evidence>
<proteinExistence type="inferred from homology"/>
<evidence type="ECO:0000313" key="10">
    <source>
        <dbReference type="Proteomes" id="UP001303889"/>
    </source>
</evidence>
<evidence type="ECO:0000256" key="2">
    <source>
        <dbReference type="ARBA" id="ARBA00022692"/>
    </source>
</evidence>
<keyword evidence="4 7" id="KW-0472">Membrane</keyword>
<comment type="caution">
    <text evidence="9">The sequence shown here is derived from an EMBL/GenBank/DDBJ whole genome shotgun (WGS) entry which is preliminary data.</text>
</comment>
<feature type="domain" description="Rhodopsin" evidence="8">
    <location>
        <begin position="40"/>
        <end position="292"/>
    </location>
</feature>
<dbReference type="AlphaFoldDB" id="A0AAN6RRP0"/>
<feature type="transmembrane region" description="Helical" evidence="7">
    <location>
        <begin position="56"/>
        <end position="77"/>
    </location>
</feature>
<organism evidence="9 10">
    <name type="scientific">Staphylotrichum tortipilum</name>
    <dbReference type="NCBI Taxonomy" id="2831512"/>
    <lineage>
        <taxon>Eukaryota</taxon>
        <taxon>Fungi</taxon>
        <taxon>Dikarya</taxon>
        <taxon>Ascomycota</taxon>
        <taxon>Pezizomycotina</taxon>
        <taxon>Sordariomycetes</taxon>
        <taxon>Sordariomycetidae</taxon>
        <taxon>Sordariales</taxon>
        <taxon>Chaetomiaceae</taxon>
        <taxon>Staphylotrichum</taxon>
    </lineage>
</organism>
<name>A0AAN6RRP0_9PEZI</name>
<evidence type="ECO:0000256" key="6">
    <source>
        <dbReference type="SAM" id="MobiDB-lite"/>
    </source>
</evidence>
<evidence type="ECO:0000256" key="4">
    <source>
        <dbReference type="ARBA" id="ARBA00023136"/>
    </source>
</evidence>
<keyword evidence="10" id="KW-1185">Reference proteome</keyword>
<feature type="region of interest" description="Disordered" evidence="6">
    <location>
        <begin position="304"/>
        <end position="327"/>
    </location>
</feature>
<feature type="transmembrane region" description="Helical" evidence="7">
    <location>
        <begin position="269"/>
        <end position="291"/>
    </location>
</feature>
<reference evidence="9" key="2">
    <citation type="submission" date="2023-05" db="EMBL/GenBank/DDBJ databases">
        <authorList>
            <consortium name="Lawrence Berkeley National Laboratory"/>
            <person name="Steindorff A."/>
            <person name="Hensen N."/>
            <person name="Bonometti L."/>
            <person name="Westerberg I."/>
            <person name="Brannstrom I.O."/>
            <person name="Guillou S."/>
            <person name="Cros-Aarteil S."/>
            <person name="Calhoun S."/>
            <person name="Haridas S."/>
            <person name="Kuo A."/>
            <person name="Mondo S."/>
            <person name="Pangilinan J."/>
            <person name="Riley R."/>
            <person name="Labutti K."/>
            <person name="Andreopoulos B."/>
            <person name="Lipzen A."/>
            <person name="Chen C."/>
            <person name="Yanf M."/>
            <person name="Daum C."/>
            <person name="Ng V."/>
            <person name="Clum A."/>
            <person name="Ohm R."/>
            <person name="Martin F."/>
            <person name="Silar P."/>
            <person name="Natvig D."/>
            <person name="Lalanne C."/>
            <person name="Gautier V."/>
            <person name="Ament-Velasquez S.L."/>
            <person name="Kruys A."/>
            <person name="Hutchinson M.I."/>
            <person name="Powell A.J."/>
            <person name="Barry K."/>
            <person name="Miller A.N."/>
            <person name="Grigoriev I.V."/>
            <person name="Debuchy R."/>
            <person name="Gladieux P."/>
            <person name="Thoren M.H."/>
            <person name="Johannesson H."/>
        </authorList>
    </citation>
    <scope>NUCLEOTIDE SEQUENCE</scope>
    <source>
        <strain evidence="9">CBS 103.79</strain>
    </source>
</reference>
<comment type="similarity">
    <text evidence="5">Belongs to the SAT4 family.</text>
</comment>
<dbReference type="InterPro" id="IPR049326">
    <property type="entry name" value="Rhodopsin_dom_fungi"/>
</dbReference>
<feature type="transmembrane region" description="Helical" evidence="7">
    <location>
        <begin position="22"/>
        <end position="44"/>
    </location>
</feature>
<dbReference type="EMBL" id="MU855715">
    <property type="protein sequence ID" value="KAK3900003.1"/>
    <property type="molecule type" value="Genomic_DNA"/>
</dbReference>
<feature type="transmembrane region" description="Helical" evidence="7">
    <location>
        <begin position="226"/>
        <end position="249"/>
    </location>
</feature>
<feature type="transmembrane region" description="Helical" evidence="7">
    <location>
        <begin position="142"/>
        <end position="175"/>
    </location>
</feature>
<evidence type="ECO:0000256" key="1">
    <source>
        <dbReference type="ARBA" id="ARBA00004141"/>
    </source>
</evidence>
<reference evidence="9" key="1">
    <citation type="journal article" date="2023" name="Mol. Phylogenet. Evol.">
        <title>Genome-scale phylogeny and comparative genomics of the fungal order Sordariales.</title>
        <authorList>
            <person name="Hensen N."/>
            <person name="Bonometti L."/>
            <person name="Westerberg I."/>
            <person name="Brannstrom I.O."/>
            <person name="Guillou S."/>
            <person name="Cros-Aarteil S."/>
            <person name="Calhoun S."/>
            <person name="Haridas S."/>
            <person name="Kuo A."/>
            <person name="Mondo S."/>
            <person name="Pangilinan J."/>
            <person name="Riley R."/>
            <person name="LaButti K."/>
            <person name="Andreopoulos B."/>
            <person name="Lipzen A."/>
            <person name="Chen C."/>
            <person name="Yan M."/>
            <person name="Daum C."/>
            <person name="Ng V."/>
            <person name="Clum A."/>
            <person name="Steindorff A."/>
            <person name="Ohm R.A."/>
            <person name="Martin F."/>
            <person name="Silar P."/>
            <person name="Natvig D.O."/>
            <person name="Lalanne C."/>
            <person name="Gautier V."/>
            <person name="Ament-Velasquez S.L."/>
            <person name="Kruys A."/>
            <person name="Hutchinson M.I."/>
            <person name="Powell A.J."/>
            <person name="Barry K."/>
            <person name="Miller A.N."/>
            <person name="Grigoriev I.V."/>
            <person name="Debuchy R."/>
            <person name="Gladieux P."/>
            <person name="Hiltunen Thoren M."/>
            <person name="Johannesson H."/>
        </authorList>
    </citation>
    <scope>NUCLEOTIDE SEQUENCE</scope>
    <source>
        <strain evidence="9">CBS 103.79</strain>
    </source>
</reference>
<dbReference type="Pfam" id="PF20684">
    <property type="entry name" value="Fung_rhodopsin"/>
    <property type="match status" value="1"/>
</dbReference>
<comment type="subcellular location">
    <subcellularLocation>
        <location evidence="1">Membrane</location>
        <topology evidence="1">Multi-pass membrane protein</topology>
    </subcellularLocation>
</comment>
<accession>A0AAN6RRP0</accession>
<feature type="transmembrane region" description="Helical" evidence="7">
    <location>
        <begin position="109"/>
        <end position="130"/>
    </location>
</feature>
<evidence type="ECO:0000256" key="5">
    <source>
        <dbReference type="ARBA" id="ARBA00038359"/>
    </source>
</evidence>
<feature type="compositionally biased region" description="Basic and acidic residues" evidence="6">
    <location>
        <begin position="304"/>
        <end position="318"/>
    </location>
</feature>
<feature type="transmembrane region" description="Helical" evidence="7">
    <location>
        <begin position="195"/>
        <end position="214"/>
    </location>
</feature>
<protein>
    <recommendedName>
        <fullName evidence="8">Rhodopsin domain-containing protein</fullName>
    </recommendedName>
</protein>
<evidence type="ECO:0000256" key="7">
    <source>
        <dbReference type="SAM" id="Phobius"/>
    </source>
</evidence>
<keyword evidence="2 7" id="KW-0812">Transmembrane</keyword>
<dbReference type="Proteomes" id="UP001303889">
    <property type="component" value="Unassembled WGS sequence"/>
</dbReference>
<dbReference type="PANTHER" id="PTHR33048:SF47">
    <property type="entry name" value="INTEGRAL MEMBRANE PROTEIN-RELATED"/>
    <property type="match status" value="1"/>
</dbReference>
<evidence type="ECO:0000259" key="8">
    <source>
        <dbReference type="Pfam" id="PF20684"/>
    </source>
</evidence>